<organism evidence="2 5">
    <name type="scientific">Aeromonas hydrophila</name>
    <dbReference type="NCBI Taxonomy" id="644"/>
    <lineage>
        <taxon>Bacteria</taxon>
        <taxon>Pseudomonadati</taxon>
        <taxon>Pseudomonadota</taxon>
        <taxon>Gammaproteobacteria</taxon>
        <taxon>Aeromonadales</taxon>
        <taxon>Aeromonadaceae</taxon>
        <taxon>Aeromonas</taxon>
    </lineage>
</organism>
<dbReference type="InterPro" id="IPR015797">
    <property type="entry name" value="NUDIX_hydrolase-like_dom_sf"/>
</dbReference>
<reference evidence="3 4" key="2">
    <citation type="journal article" date="2018" name="PLoS ONE">
        <title>Phenotypic characterization and whole genome analysis of extended-spectrum beta-lactamase-producing bacteria isolated from dogs in Germany.</title>
        <authorList>
            <person name="Boehmer T."/>
            <person name="Vogler A.J."/>
            <person name="Thomas A."/>
            <person name="Sauer S."/>
            <person name="Hergenroether M."/>
            <person name="Straubinger R.K."/>
            <person name="Birdsell D."/>
            <person name="Keim P."/>
            <person name="Sahl J.W."/>
            <person name="Williamson C.H."/>
            <person name="Riehm J.M."/>
        </authorList>
    </citation>
    <scope>NUCLEOTIDE SEQUENCE [LARGE SCALE GENOMIC DNA]</scope>
    <source>
        <strain evidence="3 4">AFG_SD03_1510_Ahy_093</strain>
    </source>
</reference>
<accession>A0A081UX07</accession>
<evidence type="ECO:0000313" key="3">
    <source>
        <dbReference type="EMBL" id="RCF51734.1"/>
    </source>
</evidence>
<gene>
    <name evidence="3" type="ORF">C6C11_05030</name>
    <name evidence="2" type="ORF">JAJ28_001114</name>
</gene>
<reference evidence="2" key="5">
    <citation type="submission" date="2020-01" db="EMBL/GenBank/DDBJ databases">
        <authorList>
            <consortium name="NCBI Pathogen Detection Project"/>
        </authorList>
    </citation>
    <scope>NUCLEOTIDE SEQUENCE</scope>
    <source>
        <strain evidence="2">OLC2673_Aeromonas</strain>
    </source>
</reference>
<reference evidence="3" key="4">
    <citation type="submission" date="2018-02" db="EMBL/GenBank/DDBJ databases">
        <authorList>
            <person name="Williamson C."/>
        </authorList>
    </citation>
    <scope>NUCLEOTIDE SEQUENCE</scope>
    <source>
        <strain evidence="3">AFG_SD03_1510_Ahy_093</strain>
    </source>
</reference>
<dbReference type="SUPFAM" id="SSF46785">
    <property type="entry name" value="Winged helix' DNA-binding domain"/>
    <property type="match status" value="1"/>
</dbReference>
<evidence type="ECO:0000313" key="5">
    <source>
        <dbReference type="Proteomes" id="UP000859505"/>
    </source>
</evidence>
<dbReference type="EMBL" id="PUTQ01000005">
    <property type="protein sequence ID" value="RCF51734.1"/>
    <property type="molecule type" value="Genomic_DNA"/>
</dbReference>
<dbReference type="KEGG" id="ahh:RY45_21860"/>
<dbReference type="Pfam" id="PF21906">
    <property type="entry name" value="WHD_NrtR"/>
    <property type="match status" value="1"/>
</dbReference>
<dbReference type="InterPro" id="IPR036388">
    <property type="entry name" value="WH-like_DNA-bd_sf"/>
</dbReference>
<dbReference type="KEGG" id="aaj:BOQ57_21730"/>
<name>A0A081UX07_AERHY</name>
<dbReference type="PANTHER" id="PTHR43736:SF4">
    <property type="entry name" value="SLR1690 PROTEIN"/>
    <property type="match status" value="1"/>
</dbReference>
<dbReference type="SUPFAM" id="SSF55811">
    <property type="entry name" value="Nudix"/>
    <property type="match status" value="1"/>
</dbReference>
<dbReference type="KEGG" id="ahi:VU14_00810"/>
<evidence type="ECO:0000259" key="1">
    <source>
        <dbReference type="Pfam" id="PF21906"/>
    </source>
</evidence>
<reference evidence="4" key="3">
    <citation type="submission" date="2018-02" db="EMBL/GenBank/DDBJ databases">
        <title>Phenotypic characterization and whole genome analysis of multidrug-resistant, extended-spectrum beta-lactamase-producing bacteria isolated from dogs in Germany.</title>
        <authorList>
            <person name="Williamson C."/>
        </authorList>
    </citation>
    <scope>NUCLEOTIDE SEQUENCE [LARGE SCALE GENOMIC DNA]</scope>
    <source>
        <strain evidence="4">AFG_SD03_1510_Ahy_093</strain>
    </source>
</reference>
<dbReference type="Proteomes" id="UP000253075">
    <property type="component" value="Unassembled WGS sequence"/>
</dbReference>
<dbReference type="AlphaFoldDB" id="A0A081UX07"/>
<dbReference type="GeneID" id="4489864"/>
<feature type="domain" description="NrtR DNA-binding winged helix" evidence="1">
    <location>
        <begin position="141"/>
        <end position="199"/>
    </location>
</feature>
<dbReference type="PANTHER" id="PTHR43736">
    <property type="entry name" value="ADP-RIBOSE PYROPHOSPHATASE"/>
    <property type="match status" value="1"/>
</dbReference>
<dbReference type="Gene3D" id="3.90.79.10">
    <property type="entry name" value="Nucleoside Triphosphate Pyrophosphohydrolase"/>
    <property type="match status" value="1"/>
</dbReference>
<dbReference type="InterPro" id="IPR036390">
    <property type="entry name" value="WH_DNA-bd_sf"/>
</dbReference>
<protein>
    <submittedName>
        <fullName evidence="2">DNA mismatch repair protein MutT</fullName>
    </submittedName>
</protein>
<dbReference type="RefSeq" id="WP_011707866.1">
    <property type="nucleotide sequence ID" value="NZ_AP019193.1"/>
</dbReference>
<comment type="caution">
    <text evidence="2">The sequence shown here is derived from an EMBL/GenBank/DDBJ whole genome shotgun (WGS) entry which is preliminary data.</text>
</comment>
<sequence length="216" mass="24869">MLRMSLDMVVLRLNEERLELLLETRDRPPFAHCWQLPALRIDETRDRDLDAARHRLLTEWGLGHCYSEQVCTLGNLERDPRGWSTTLVYLCLVDSEVEAVHGCWHPLCDLPGLSLAFDHTQLIARGLERLRIKSRYSTLPLQLLGAEFTLSEVQRAFEIILQTPMNTAAFRKRIHRAGILLDTGRKRTGKQRPAILYRMESPCCVMFDQVMNGAEA</sequence>
<dbReference type="eggNOG" id="COG4111">
    <property type="taxonomic scope" value="Bacteria"/>
</dbReference>
<proteinExistence type="predicted"/>
<reference evidence="2" key="1">
    <citation type="journal article" date="2018" name="Genome Biol.">
        <title>SKESA: strategic k-mer extension for scrupulous assemblies.</title>
        <authorList>
            <person name="Souvorov A."/>
            <person name="Agarwala R."/>
            <person name="Lipman D.J."/>
        </authorList>
    </citation>
    <scope>NUCLEOTIDE SEQUENCE</scope>
    <source>
        <strain evidence="2">OLC2673_Aeromonas</strain>
    </source>
</reference>
<dbReference type="InterPro" id="IPR054105">
    <property type="entry name" value="WHD_NrtR"/>
</dbReference>
<dbReference type="Gene3D" id="1.10.10.10">
    <property type="entry name" value="Winged helix-like DNA-binding domain superfamily/Winged helix DNA-binding domain"/>
    <property type="match status" value="1"/>
</dbReference>
<evidence type="ECO:0000313" key="2">
    <source>
        <dbReference type="EMBL" id="HAT6343406.1"/>
    </source>
</evidence>
<dbReference type="OMA" id="MEQLYTW"/>
<dbReference type="Proteomes" id="UP000859505">
    <property type="component" value="Unassembled WGS sequence"/>
</dbReference>
<evidence type="ECO:0000313" key="4">
    <source>
        <dbReference type="Proteomes" id="UP000253075"/>
    </source>
</evidence>
<dbReference type="EMBL" id="DACTUL010000006">
    <property type="protein sequence ID" value="HAT6343406.1"/>
    <property type="molecule type" value="Genomic_DNA"/>
</dbReference>